<dbReference type="Proteomes" id="UP000244912">
    <property type="component" value="Unassembled WGS sequence"/>
</dbReference>
<evidence type="ECO:0000256" key="1">
    <source>
        <dbReference type="SAM" id="MobiDB-lite"/>
    </source>
</evidence>
<dbReference type="EMBL" id="ONZF01000005">
    <property type="protein sequence ID" value="SPJ24597.1"/>
    <property type="molecule type" value="Genomic_DNA"/>
</dbReference>
<organism evidence="2 3">
    <name type="scientific">Palleronia abyssalis</name>
    <dbReference type="NCBI Taxonomy" id="1501240"/>
    <lineage>
        <taxon>Bacteria</taxon>
        <taxon>Pseudomonadati</taxon>
        <taxon>Pseudomonadota</taxon>
        <taxon>Alphaproteobacteria</taxon>
        <taxon>Rhodobacterales</taxon>
        <taxon>Roseobacteraceae</taxon>
        <taxon>Palleronia</taxon>
    </lineage>
</organism>
<dbReference type="AlphaFoldDB" id="A0A2R8BWQ1"/>
<reference evidence="2 3" key="1">
    <citation type="submission" date="2018-03" db="EMBL/GenBank/DDBJ databases">
        <authorList>
            <person name="Keele B.F."/>
        </authorList>
    </citation>
    <scope>NUCLEOTIDE SEQUENCE [LARGE SCALE GENOMIC DNA]</scope>
    <source>
        <strain evidence="2 3">CECT 8504</strain>
    </source>
</reference>
<protein>
    <submittedName>
        <fullName evidence="2">Uncharacterized protein</fullName>
    </submittedName>
</protein>
<evidence type="ECO:0000313" key="2">
    <source>
        <dbReference type="EMBL" id="SPJ24597.1"/>
    </source>
</evidence>
<feature type="region of interest" description="Disordered" evidence="1">
    <location>
        <begin position="1"/>
        <end position="43"/>
    </location>
</feature>
<accession>A0A2R8BWQ1</accession>
<keyword evidence="3" id="KW-1185">Reference proteome</keyword>
<proteinExistence type="predicted"/>
<name>A0A2R8BWQ1_9RHOB</name>
<feature type="compositionally biased region" description="Pro residues" evidence="1">
    <location>
        <begin position="1"/>
        <end position="10"/>
    </location>
</feature>
<feature type="region of interest" description="Disordered" evidence="1">
    <location>
        <begin position="168"/>
        <end position="189"/>
    </location>
</feature>
<evidence type="ECO:0000313" key="3">
    <source>
        <dbReference type="Proteomes" id="UP000244912"/>
    </source>
</evidence>
<sequence length="245" mass="27465">MMKSVPPPRRPQFVPHDAGPQAGIPLDPGVRGPQRRRGLERRSQRAVFVEPHRRARAHWNACYVDLPGHAFEHVAIARGGDHLTGVPRPFWVDPDRGQHPGRVDAVACRGHHLAREERRDVSHARYFTARVLSAESRVGCALLSPVAPCPGEVALTFARGGADSVPAWSLPPASRTRPLPDGARPPPRRFQRVWHRGMINAGKNARYRVRHCAIGDTREHGRLVLDRERGSRLRKHEIPSIPRYS</sequence>
<gene>
    <name evidence="2" type="ORF">PAA8504_02433</name>
</gene>